<evidence type="ECO:0000313" key="4">
    <source>
        <dbReference type="EMBL" id="GAG49447.1"/>
    </source>
</evidence>
<dbReference type="GO" id="GO:0030170">
    <property type="term" value="F:pyridoxal phosphate binding"/>
    <property type="evidence" value="ECO:0007669"/>
    <property type="project" value="InterPro"/>
</dbReference>
<dbReference type="GO" id="GO:0005737">
    <property type="term" value="C:cytoplasm"/>
    <property type="evidence" value="ECO:0007669"/>
    <property type="project" value="TreeGrafter"/>
</dbReference>
<dbReference type="PANTHER" id="PTHR43515">
    <property type="entry name" value="THREONINE SYNTHASE-LIKE 1"/>
    <property type="match status" value="1"/>
</dbReference>
<dbReference type="Gene3D" id="3.90.1380.10">
    <property type="entry name" value="Threonine synthase, N-terminal domain"/>
    <property type="match status" value="1"/>
</dbReference>
<dbReference type="InterPro" id="IPR036052">
    <property type="entry name" value="TrpB-like_PALP_sf"/>
</dbReference>
<dbReference type="PROSITE" id="PS00165">
    <property type="entry name" value="DEHYDRATASE_SER_THR"/>
    <property type="match status" value="1"/>
</dbReference>
<dbReference type="SUPFAM" id="SSF53686">
    <property type="entry name" value="Tryptophan synthase beta subunit-like PLP-dependent enzymes"/>
    <property type="match status" value="1"/>
</dbReference>
<dbReference type="EMBL" id="BARS01055842">
    <property type="protein sequence ID" value="GAG49447.1"/>
    <property type="molecule type" value="Genomic_DNA"/>
</dbReference>
<evidence type="ECO:0000256" key="2">
    <source>
        <dbReference type="ARBA" id="ARBA00022898"/>
    </source>
</evidence>
<evidence type="ECO:0000256" key="1">
    <source>
        <dbReference type="ARBA" id="ARBA00001933"/>
    </source>
</evidence>
<feature type="domain" description="Threonine synthase N-terminal" evidence="3">
    <location>
        <begin position="8"/>
        <end position="83"/>
    </location>
</feature>
<gene>
    <name evidence="4" type="ORF">S01H1_82384</name>
</gene>
<comment type="cofactor">
    <cofactor evidence="1">
        <name>pyridoxal 5'-phosphate</name>
        <dbReference type="ChEBI" id="CHEBI:597326"/>
    </cofactor>
</comment>
<evidence type="ECO:0000259" key="3">
    <source>
        <dbReference type="Pfam" id="PF14821"/>
    </source>
</evidence>
<feature type="non-terminal residue" evidence="4">
    <location>
        <position position="158"/>
    </location>
</feature>
<organism evidence="4">
    <name type="scientific">marine sediment metagenome</name>
    <dbReference type="NCBI Taxonomy" id="412755"/>
    <lineage>
        <taxon>unclassified sequences</taxon>
        <taxon>metagenomes</taxon>
        <taxon>ecological metagenomes</taxon>
    </lineage>
</organism>
<proteinExistence type="predicted"/>
<accession>X0YRJ5</accession>
<dbReference type="Gene3D" id="3.40.50.1100">
    <property type="match status" value="1"/>
</dbReference>
<dbReference type="PANTHER" id="PTHR43515:SF1">
    <property type="entry name" value="THREONINE SYNTHASE-LIKE 1"/>
    <property type="match status" value="1"/>
</dbReference>
<reference evidence="4" key="1">
    <citation type="journal article" date="2014" name="Front. Microbiol.">
        <title>High frequency of phylogenetically diverse reductive dehalogenase-homologous genes in deep subseafloor sedimentary metagenomes.</title>
        <authorList>
            <person name="Kawai M."/>
            <person name="Futagami T."/>
            <person name="Toyoda A."/>
            <person name="Takaki Y."/>
            <person name="Nishi S."/>
            <person name="Hori S."/>
            <person name="Arai W."/>
            <person name="Tsubouchi T."/>
            <person name="Morono Y."/>
            <person name="Uchiyama I."/>
            <person name="Ito T."/>
            <person name="Fujiyama A."/>
            <person name="Inagaki F."/>
            <person name="Takami H."/>
        </authorList>
    </citation>
    <scope>NUCLEOTIDE SEQUENCE</scope>
    <source>
        <strain evidence="4">Expedition CK06-06</strain>
    </source>
</reference>
<protein>
    <recommendedName>
        <fullName evidence="3">Threonine synthase N-terminal domain-containing protein</fullName>
    </recommendedName>
</protein>
<sequence length="158" mass="17805">MEGKNLYYRSTREDKKRVLSAEAIIKGIADDGGLFVPESIPRVDKDIYKSKSTDYKELAFLIMKEFLTDYRQDELKDCINKAYENKFDTEIIAPLSKKMGAYFLELYHGPTLAFKDMALSLLPHLLKKAAQKLNLSQEIVILTATSGDTGKAALQGFA</sequence>
<dbReference type="Pfam" id="PF14821">
    <property type="entry name" value="Thr_synth_N"/>
    <property type="match status" value="1"/>
</dbReference>
<name>X0YRJ5_9ZZZZ</name>
<dbReference type="InterPro" id="IPR037158">
    <property type="entry name" value="Thr_synth_N_sf"/>
</dbReference>
<comment type="caution">
    <text evidence="4">The sequence shown here is derived from an EMBL/GenBank/DDBJ whole genome shotgun (WGS) entry which is preliminary data.</text>
</comment>
<dbReference type="GO" id="GO:0006520">
    <property type="term" value="P:amino acid metabolic process"/>
    <property type="evidence" value="ECO:0007669"/>
    <property type="project" value="InterPro"/>
</dbReference>
<dbReference type="InterPro" id="IPR029144">
    <property type="entry name" value="Thr_synth_N"/>
</dbReference>
<keyword evidence="2" id="KW-0663">Pyridoxal phosphate</keyword>
<dbReference type="InterPro" id="IPR000634">
    <property type="entry name" value="Ser/Thr_deHydtase_PyrdxlP-BS"/>
</dbReference>
<dbReference type="AlphaFoldDB" id="X0YRJ5"/>